<dbReference type="GO" id="GO:0000271">
    <property type="term" value="P:polysaccharide biosynthetic process"/>
    <property type="evidence" value="ECO:0007669"/>
    <property type="project" value="InterPro"/>
</dbReference>
<proteinExistence type="predicted"/>
<protein>
    <recommendedName>
        <fullName evidence="3">Capsular biosynthesis protein</fullName>
    </recommendedName>
</protein>
<reference evidence="1 2" key="1">
    <citation type="journal article" date="2016" name="Nat. Commun.">
        <title>Thousands of microbial genomes shed light on interconnected biogeochemical processes in an aquifer system.</title>
        <authorList>
            <person name="Anantharaman K."/>
            <person name="Brown C.T."/>
            <person name="Hug L.A."/>
            <person name="Sharon I."/>
            <person name="Castelle C.J."/>
            <person name="Probst A.J."/>
            <person name="Thomas B.C."/>
            <person name="Singh A."/>
            <person name="Wilkins M.J."/>
            <person name="Karaoz U."/>
            <person name="Brodie E.L."/>
            <person name="Williams K.H."/>
            <person name="Hubbard S.S."/>
            <person name="Banfield J.F."/>
        </authorList>
    </citation>
    <scope>NUCLEOTIDE SEQUENCE [LARGE SCALE GENOMIC DNA]</scope>
</reference>
<dbReference type="STRING" id="1798513.A3A40_02590"/>
<name>A0A1F6EJQ3_9BACT</name>
<accession>A0A1F6EJQ3</accession>
<dbReference type="Pfam" id="PF05159">
    <property type="entry name" value="Capsule_synth"/>
    <property type="match status" value="1"/>
</dbReference>
<evidence type="ECO:0000313" key="1">
    <source>
        <dbReference type="EMBL" id="OGG73875.1"/>
    </source>
</evidence>
<sequence>MKVFLIGIGSLFTEHIRAAERLAKDHQVLYWVRLEDVVPMDTAKFPGTVFHDYRNALKNIPPKEMRASDFAPWGAKEIAQYFETESELMSMMDKWYPDWPVLKRKDFFYDLLSYWGSVLDTYSPDAIIFHAPPHEMFSYVLYAIAQARGIRTPMFDCILGHDRVILYADYKKGNNTLARKAKAEFKDGSGSLNDLALDLREYYRKVSASPDPTPPYVEEWKLQALGWGKLRRRAKALLPFIKDGTIFERAAMRFFKLLKPGILDEQKKYEKSADLSKPYVYAPLHYQPECTTSPQGGIFVDQILMIKMLAAALPQGWELYVKEHPAQQQAHGNEFTPYRYRGFFRSIAELPNVRLVPSSTNTFELTRSSRAVATITGTAAWEAILRGKPALVFGYPWFMHAPGILRVSSVKECKEAFKNIEGGFVPDAKILINYLSVVEEASFRGYTSGYGKKIAALDEETAIHEMHRALEAALAQ</sequence>
<gene>
    <name evidence="1" type="ORF">A3A40_02590</name>
</gene>
<dbReference type="Proteomes" id="UP000178427">
    <property type="component" value="Unassembled WGS sequence"/>
</dbReference>
<evidence type="ECO:0000313" key="2">
    <source>
        <dbReference type="Proteomes" id="UP000178427"/>
    </source>
</evidence>
<dbReference type="AlphaFoldDB" id="A0A1F6EJQ3"/>
<dbReference type="InterPro" id="IPR007833">
    <property type="entry name" value="Capsule_polysaccharide_synth"/>
</dbReference>
<comment type="caution">
    <text evidence="1">The sequence shown here is derived from an EMBL/GenBank/DDBJ whole genome shotgun (WGS) entry which is preliminary data.</text>
</comment>
<evidence type="ECO:0008006" key="3">
    <source>
        <dbReference type="Google" id="ProtNLM"/>
    </source>
</evidence>
<dbReference type="EMBL" id="MFMA01000027">
    <property type="protein sequence ID" value="OGG73875.1"/>
    <property type="molecule type" value="Genomic_DNA"/>
</dbReference>
<organism evidence="1 2">
    <name type="scientific">Candidatus Kaiserbacteria bacterium RIFCSPLOWO2_01_FULL_54_20</name>
    <dbReference type="NCBI Taxonomy" id="1798513"/>
    <lineage>
        <taxon>Bacteria</taxon>
        <taxon>Candidatus Kaiseribacteriota</taxon>
    </lineage>
</organism>
<dbReference type="GO" id="GO:0015774">
    <property type="term" value="P:polysaccharide transport"/>
    <property type="evidence" value="ECO:0007669"/>
    <property type="project" value="InterPro"/>
</dbReference>